<reference evidence="1" key="1">
    <citation type="submission" date="2023-01" db="EMBL/GenBank/DDBJ databases">
        <title>Genome assembly of the deep-sea coral Lophelia pertusa.</title>
        <authorList>
            <person name="Herrera S."/>
            <person name="Cordes E."/>
        </authorList>
    </citation>
    <scope>NUCLEOTIDE SEQUENCE</scope>
    <source>
        <strain evidence="1">USNM1676648</strain>
        <tissue evidence="1">Polyp</tissue>
    </source>
</reference>
<dbReference type="AlphaFoldDB" id="A0A9X0CV38"/>
<proteinExistence type="predicted"/>
<keyword evidence="2" id="KW-1185">Reference proteome</keyword>
<comment type="caution">
    <text evidence="1">The sequence shown here is derived from an EMBL/GenBank/DDBJ whole genome shotgun (WGS) entry which is preliminary data.</text>
</comment>
<gene>
    <name evidence="1" type="ORF">OS493_030737</name>
</gene>
<evidence type="ECO:0000313" key="2">
    <source>
        <dbReference type="Proteomes" id="UP001163046"/>
    </source>
</evidence>
<name>A0A9X0CV38_9CNID</name>
<evidence type="ECO:0000313" key="1">
    <source>
        <dbReference type="EMBL" id="KAJ7377142.1"/>
    </source>
</evidence>
<organism evidence="1 2">
    <name type="scientific">Desmophyllum pertusum</name>
    <dbReference type="NCBI Taxonomy" id="174260"/>
    <lineage>
        <taxon>Eukaryota</taxon>
        <taxon>Metazoa</taxon>
        <taxon>Cnidaria</taxon>
        <taxon>Anthozoa</taxon>
        <taxon>Hexacorallia</taxon>
        <taxon>Scleractinia</taxon>
        <taxon>Caryophylliina</taxon>
        <taxon>Caryophylliidae</taxon>
        <taxon>Desmophyllum</taxon>
    </lineage>
</organism>
<sequence>MLAFNSMLRVRSINHNLNASASPLVTYYGGTSSVASPGFCVHEGKRFYSGEEVVLPNCQDKCQCMVNEGYSFFMCEPLCERYYDVSRCADGGKPVMEMEDTSVPECKCPRYSCPEPSLSVAHFINYGIDDNELFEPDLYENSETYYVE</sequence>
<dbReference type="EMBL" id="MU826383">
    <property type="protein sequence ID" value="KAJ7377142.1"/>
    <property type="molecule type" value="Genomic_DNA"/>
</dbReference>
<dbReference type="OrthoDB" id="10407332at2759"/>
<protein>
    <submittedName>
        <fullName evidence="1">Uncharacterized protein</fullName>
    </submittedName>
</protein>
<dbReference type="Proteomes" id="UP001163046">
    <property type="component" value="Unassembled WGS sequence"/>
</dbReference>
<accession>A0A9X0CV38</accession>